<dbReference type="GO" id="GO:0016747">
    <property type="term" value="F:acyltransferase activity, transferring groups other than amino-acyl groups"/>
    <property type="evidence" value="ECO:0000318"/>
    <property type="project" value="GO_Central"/>
</dbReference>
<dbReference type="Pfam" id="PF02458">
    <property type="entry name" value="Transferase"/>
    <property type="match status" value="1"/>
</dbReference>
<organism evidence="2 3">
    <name type="scientific">Nicotiana tabacum</name>
    <name type="common">Common tobacco</name>
    <dbReference type="NCBI Taxonomy" id="4097"/>
    <lineage>
        <taxon>Eukaryota</taxon>
        <taxon>Viridiplantae</taxon>
        <taxon>Streptophyta</taxon>
        <taxon>Embryophyta</taxon>
        <taxon>Tracheophyta</taxon>
        <taxon>Spermatophyta</taxon>
        <taxon>Magnoliopsida</taxon>
        <taxon>eudicotyledons</taxon>
        <taxon>Gunneridae</taxon>
        <taxon>Pentapetalae</taxon>
        <taxon>asterids</taxon>
        <taxon>lamiids</taxon>
        <taxon>Solanales</taxon>
        <taxon>Solanaceae</taxon>
        <taxon>Nicotianoideae</taxon>
        <taxon>Nicotianeae</taxon>
        <taxon>Nicotiana</taxon>
    </lineage>
</organism>
<dbReference type="SMR" id="A0A1S4CV87"/>
<dbReference type="PANTHER" id="PTHR31642:SF115">
    <property type="entry name" value="PROTEIN ECERIFERUM 26-LIKE"/>
    <property type="match status" value="1"/>
</dbReference>
<dbReference type="PaxDb" id="4097-A0A1S4CV87"/>
<reference evidence="3" key="2">
    <citation type="submission" date="2025-08" db="UniProtKB">
        <authorList>
            <consortium name="RefSeq"/>
        </authorList>
    </citation>
    <scope>IDENTIFICATION</scope>
    <source>
        <tissue evidence="3">Leaf</tissue>
    </source>
</reference>
<dbReference type="OrthoDB" id="1862401at2759"/>
<evidence type="ECO:0000256" key="1">
    <source>
        <dbReference type="ARBA" id="ARBA00009861"/>
    </source>
</evidence>
<keyword evidence="2" id="KW-1185">Reference proteome</keyword>
<dbReference type="Gene3D" id="3.30.559.10">
    <property type="entry name" value="Chloramphenicol acetyltransferase-like domain"/>
    <property type="match status" value="2"/>
</dbReference>
<evidence type="ECO:0000313" key="3">
    <source>
        <dbReference type="RefSeq" id="XP_016505026.2"/>
    </source>
</evidence>
<dbReference type="Proteomes" id="UP000790787">
    <property type="component" value="Chromosome 7"/>
</dbReference>
<evidence type="ECO:0000313" key="2">
    <source>
        <dbReference type="Proteomes" id="UP000790787"/>
    </source>
</evidence>
<comment type="similarity">
    <text evidence="1">Belongs to the plant acyltransferase family.</text>
</comment>
<dbReference type="RefSeq" id="XP_016505026.1">
    <property type="nucleotide sequence ID" value="XM_016649540.1"/>
</dbReference>
<gene>
    <name evidence="3" type="primary">LOC107822954</name>
</gene>
<dbReference type="InterPro" id="IPR050317">
    <property type="entry name" value="Plant_Fungal_Acyltransferase"/>
</dbReference>
<dbReference type="GeneID" id="107822954"/>
<dbReference type="InterPro" id="IPR023213">
    <property type="entry name" value="CAT-like_dom_sf"/>
</dbReference>
<sequence>MLCNQEDHTYSQQTSPLLLSSILQLLLSNGKKPTNQNYPKKRKKKLFQKMVSSKSEAGLIYNIKFSSVGPANVTGQDVVYEPSNIDVAMKLHYLRGIYYFNSQAFQDVTIYQVKEPIFLCFNHFYMTAGRFRRAESGRPYIKCNDCGARFIEAQCDKTLEEWLEMKDASLEKLLVSNQVLGPELAFSPPILIQQTKFKCGGVSLGLSWAHVLGDVFSATEFINFLGKVVVGYQPARPNNLAHSLTKANSTQTLQKIVEDPLSIKRVGPVEDHWIANNSCKMESFSIQVTASKLSQIQSRTEIKGPFESLCAIIWQSISKIRDGPEPKVVTICKKSEEKKEGLVGNNQVIGVVKVDHSIREANPSELARLIKDEIIDERLKIDEAIENDHGVSDVVVYGANLTFVNMEGADLYGFDWKGHKPMNVSYLIDGVGDAGTVVVLPAGPNDSSKDGDEGRIVTMTLPEDEIMKLKFELNKEWSIA</sequence>
<dbReference type="PANTHER" id="PTHR31642">
    <property type="entry name" value="TRICHOTHECENE 3-O-ACETYLTRANSFERASE"/>
    <property type="match status" value="1"/>
</dbReference>
<dbReference type="AlphaFoldDB" id="A0A1S4CV87"/>
<dbReference type="OMA" id="WVTANNC"/>
<accession>A0A1S4CV87</accession>
<proteinExistence type="inferred from homology"/>
<protein>
    <submittedName>
        <fullName evidence="3">Protein ECERIFERUM 26-like</fullName>
    </submittedName>
</protein>
<dbReference type="KEGG" id="nta:107822954"/>
<dbReference type="RefSeq" id="XP_016505026.2">
    <property type="nucleotide sequence ID" value="XM_016649540.2"/>
</dbReference>
<name>A0A1S4CV87_TOBAC</name>
<dbReference type="STRING" id="4097.A0A1S4CV87"/>
<reference evidence="2" key="1">
    <citation type="journal article" date="2014" name="Nat. Commun.">
        <title>The tobacco genome sequence and its comparison with those of tomato and potato.</title>
        <authorList>
            <person name="Sierro N."/>
            <person name="Battey J.N."/>
            <person name="Ouadi S."/>
            <person name="Bakaher N."/>
            <person name="Bovet L."/>
            <person name="Willig A."/>
            <person name="Goepfert S."/>
            <person name="Peitsch M.C."/>
            <person name="Ivanov N.V."/>
        </authorList>
    </citation>
    <scope>NUCLEOTIDE SEQUENCE [LARGE SCALE GENOMIC DNA]</scope>
</reference>